<keyword evidence="2" id="KW-1133">Transmembrane helix</keyword>
<dbReference type="Pfam" id="PF13413">
    <property type="entry name" value="HTH_25"/>
    <property type="match status" value="1"/>
</dbReference>
<sequence length="386" mass="40835">MDTPGSEPKAEIPADDIPAAPAVEAAPEPSAPPQAPAQEPVAPLVEHVAQPFGVGPTLRAARERMGKSLPDCSKQLRIRQPFLEALEDGRHRDLPGGTYAAGFLRTYAEFLQLDGEEMVRRFRQEGAGGFATRAELSFPSPVTEGRVPGGAVIFLGILLAAVAYGGWYLLSTRESKVAEIVPPLPDRLSTILNRQATLTGDAKDAAKPGEEPVKAKEDVVPPQETEEEKPAPTAAAPAAPPEPPKPAEPAKIAEASKPEPVKVEAPKPVEPPKVAEPAKPEPAKVDMGNDGKVFGTEHADSRVVLKAAGDDCWIQVREMDGSLLMSRLLRKGDSYRVPNRPGLNLMVGNAGSLDVSVDGHKAPALGAVGQVRRDIRLDPDKLSSGG</sequence>
<evidence type="ECO:0000313" key="4">
    <source>
        <dbReference type="EMBL" id="OAN48090.1"/>
    </source>
</evidence>
<dbReference type="InterPro" id="IPR050400">
    <property type="entry name" value="Bact_Cytoskel_RodZ"/>
</dbReference>
<feature type="domain" description="Cytoskeleton protein RodZ-like C-terminal" evidence="3">
    <location>
        <begin position="308"/>
        <end position="373"/>
    </location>
</feature>
<feature type="compositionally biased region" description="Basic and acidic residues" evidence="1">
    <location>
        <begin position="276"/>
        <end position="287"/>
    </location>
</feature>
<dbReference type="OrthoDB" id="9790252at2"/>
<organism evidence="4 5">
    <name type="scientific">Paramagnetospirillum marisnigri</name>
    <dbReference type="NCBI Taxonomy" id="1285242"/>
    <lineage>
        <taxon>Bacteria</taxon>
        <taxon>Pseudomonadati</taxon>
        <taxon>Pseudomonadota</taxon>
        <taxon>Alphaproteobacteria</taxon>
        <taxon>Rhodospirillales</taxon>
        <taxon>Magnetospirillaceae</taxon>
        <taxon>Paramagnetospirillum</taxon>
    </lineage>
</organism>
<dbReference type="PANTHER" id="PTHR34475">
    <property type="match status" value="1"/>
</dbReference>
<dbReference type="InterPro" id="IPR010982">
    <property type="entry name" value="Lambda_DNA-bd_dom_sf"/>
</dbReference>
<feature type="compositionally biased region" description="Basic and acidic residues" evidence="1">
    <location>
        <begin position="201"/>
        <end position="219"/>
    </location>
</feature>
<dbReference type="AlphaFoldDB" id="A0A178MHH8"/>
<feature type="region of interest" description="Disordered" evidence="1">
    <location>
        <begin position="1"/>
        <end position="40"/>
    </location>
</feature>
<protein>
    <recommendedName>
        <fullName evidence="3">Cytoskeleton protein RodZ-like C-terminal domain-containing protein</fullName>
    </recommendedName>
</protein>
<dbReference type="PANTHER" id="PTHR34475:SF1">
    <property type="entry name" value="CYTOSKELETON PROTEIN RODZ"/>
    <property type="match status" value="1"/>
</dbReference>
<feature type="region of interest" description="Disordered" evidence="1">
    <location>
        <begin position="199"/>
        <end position="287"/>
    </location>
</feature>
<evidence type="ECO:0000259" key="3">
    <source>
        <dbReference type="Pfam" id="PF13464"/>
    </source>
</evidence>
<feature type="compositionally biased region" description="Pro residues" evidence="1">
    <location>
        <begin position="238"/>
        <end position="247"/>
    </location>
</feature>
<evidence type="ECO:0000256" key="2">
    <source>
        <dbReference type="SAM" id="Phobius"/>
    </source>
</evidence>
<feature type="compositionally biased region" description="Low complexity" evidence="1">
    <location>
        <begin position="15"/>
        <end position="28"/>
    </location>
</feature>
<feature type="compositionally biased region" description="Basic and acidic residues" evidence="1">
    <location>
        <begin position="254"/>
        <end position="267"/>
    </location>
</feature>
<dbReference type="Gene3D" id="1.10.260.40">
    <property type="entry name" value="lambda repressor-like DNA-binding domains"/>
    <property type="match status" value="1"/>
</dbReference>
<comment type="caution">
    <text evidence="4">The sequence shown here is derived from an EMBL/GenBank/DDBJ whole genome shotgun (WGS) entry which is preliminary data.</text>
</comment>
<keyword evidence="2" id="KW-0812">Transmembrane</keyword>
<evidence type="ECO:0000256" key="1">
    <source>
        <dbReference type="SAM" id="MobiDB-lite"/>
    </source>
</evidence>
<accession>A0A178MHH8</accession>
<dbReference type="GO" id="GO:0003677">
    <property type="term" value="F:DNA binding"/>
    <property type="evidence" value="ECO:0007669"/>
    <property type="project" value="InterPro"/>
</dbReference>
<feature type="transmembrane region" description="Helical" evidence="2">
    <location>
        <begin position="147"/>
        <end position="170"/>
    </location>
</feature>
<reference evidence="4 5" key="1">
    <citation type="submission" date="2016-04" db="EMBL/GenBank/DDBJ databases">
        <title>Draft genome sequence of freshwater magnetotactic bacteria Magnetospirillum marisnigri SP-1 and Magnetospirillum moscoviense BB-1.</title>
        <authorList>
            <person name="Koziaeva V."/>
            <person name="Dziuba M.V."/>
            <person name="Ivanov T.M."/>
            <person name="Kuznetsov B."/>
            <person name="Grouzdev D.S."/>
        </authorList>
    </citation>
    <scope>NUCLEOTIDE SEQUENCE [LARGE SCALE GENOMIC DNA]</scope>
    <source>
        <strain evidence="4 5">SP-1</strain>
    </source>
</reference>
<dbReference type="Pfam" id="PF13464">
    <property type="entry name" value="RodZ_C"/>
    <property type="match status" value="1"/>
</dbReference>
<gene>
    <name evidence="4" type="ORF">A6A04_04855</name>
</gene>
<dbReference type="Proteomes" id="UP000078428">
    <property type="component" value="Unassembled WGS sequence"/>
</dbReference>
<dbReference type="InterPro" id="IPR025194">
    <property type="entry name" value="RodZ-like_C"/>
</dbReference>
<dbReference type="RefSeq" id="WP_068494289.1">
    <property type="nucleotide sequence ID" value="NZ_LWQT01000077.1"/>
</dbReference>
<name>A0A178MHH8_9PROT</name>
<dbReference type="STRING" id="1285242.A6A04_04855"/>
<dbReference type="EMBL" id="LWQT01000077">
    <property type="protein sequence ID" value="OAN48090.1"/>
    <property type="molecule type" value="Genomic_DNA"/>
</dbReference>
<evidence type="ECO:0000313" key="5">
    <source>
        <dbReference type="Proteomes" id="UP000078428"/>
    </source>
</evidence>
<proteinExistence type="predicted"/>
<keyword evidence="5" id="KW-1185">Reference proteome</keyword>
<keyword evidence="2" id="KW-0472">Membrane</keyword>